<dbReference type="RefSeq" id="WP_091975454.1">
    <property type="nucleotide sequence ID" value="NZ_CAUWDX010000007.1"/>
</dbReference>
<gene>
    <name evidence="1" type="ORF">SAMN05216454_1074</name>
</gene>
<name>A0A1H8I244_9FIRM</name>
<keyword evidence="2" id="KW-1185">Reference proteome</keyword>
<accession>A0A1H8I244</accession>
<reference evidence="1 2" key="1">
    <citation type="submission" date="2016-10" db="EMBL/GenBank/DDBJ databases">
        <authorList>
            <person name="de Groot N.N."/>
        </authorList>
    </citation>
    <scope>NUCLEOTIDE SEQUENCE [LARGE SCALE GENOMIC DNA]</scope>
    <source>
        <strain evidence="1 2">Calf135</strain>
    </source>
</reference>
<proteinExistence type="predicted"/>
<dbReference type="STRING" id="215200.SAMN05216454_1074"/>
<evidence type="ECO:0000313" key="1">
    <source>
        <dbReference type="EMBL" id="SEN62195.1"/>
    </source>
</evidence>
<dbReference type="Proteomes" id="UP000199512">
    <property type="component" value="Unassembled WGS sequence"/>
</dbReference>
<dbReference type="AlphaFoldDB" id="A0A1H8I244"/>
<protein>
    <submittedName>
        <fullName evidence="1">Uncharacterized protein</fullName>
    </submittedName>
</protein>
<evidence type="ECO:0000313" key="2">
    <source>
        <dbReference type="Proteomes" id="UP000199512"/>
    </source>
</evidence>
<sequence length="102" mass="12019">MKISSIDKGIALSFKELMSELRPEIAVEIFEEDYELLKLGMMEEDANCTVEVDISDEEVDSLCEEIIKLQEDSFDDIEDVPDYSSENYKKYERYRWLPSMFI</sequence>
<dbReference type="EMBL" id="FODF01000007">
    <property type="protein sequence ID" value="SEN62195.1"/>
    <property type="molecule type" value="Genomic_DNA"/>
</dbReference>
<dbReference type="OrthoDB" id="9849611at2"/>
<organism evidence="1 2">
    <name type="scientific">Peptostreptococcus russellii</name>
    <dbReference type="NCBI Taxonomy" id="215200"/>
    <lineage>
        <taxon>Bacteria</taxon>
        <taxon>Bacillati</taxon>
        <taxon>Bacillota</taxon>
        <taxon>Clostridia</taxon>
        <taxon>Peptostreptococcales</taxon>
        <taxon>Peptostreptococcaceae</taxon>
        <taxon>Peptostreptococcus</taxon>
    </lineage>
</organism>